<feature type="compositionally biased region" description="Gly residues" evidence="3">
    <location>
        <begin position="72"/>
        <end position="83"/>
    </location>
</feature>
<dbReference type="Proteomes" id="UP000070544">
    <property type="component" value="Unassembled WGS sequence"/>
</dbReference>
<dbReference type="InterPro" id="IPR000504">
    <property type="entry name" value="RRM_dom"/>
</dbReference>
<evidence type="ECO:0000259" key="4">
    <source>
        <dbReference type="PROSITE" id="PS50102"/>
    </source>
</evidence>
<evidence type="ECO:0000256" key="2">
    <source>
        <dbReference type="PROSITE-ProRule" id="PRU00176"/>
    </source>
</evidence>
<evidence type="ECO:0000313" key="6">
    <source>
        <dbReference type="Proteomes" id="UP000070544"/>
    </source>
</evidence>
<dbReference type="SMART" id="SM00360">
    <property type="entry name" value="RRM"/>
    <property type="match status" value="1"/>
</dbReference>
<feature type="region of interest" description="Disordered" evidence="3">
    <location>
        <begin position="278"/>
        <end position="324"/>
    </location>
</feature>
<accession>A0A139A821</accession>
<evidence type="ECO:0000256" key="3">
    <source>
        <dbReference type="SAM" id="MobiDB-lite"/>
    </source>
</evidence>
<dbReference type="GO" id="GO:0006397">
    <property type="term" value="P:mRNA processing"/>
    <property type="evidence" value="ECO:0007669"/>
    <property type="project" value="UniProtKB-KW"/>
</dbReference>
<protein>
    <recommendedName>
        <fullName evidence="4">RRM domain-containing protein</fullName>
    </recommendedName>
</protein>
<dbReference type="InterPro" id="IPR012677">
    <property type="entry name" value="Nucleotide-bd_a/b_plait_sf"/>
</dbReference>
<feature type="compositionally biased region" description="Gly residues" evidence="3">
    <location>
        <begin position="50"/>
        <end position="62"/>
    </location>
</feature>
<feature type="compositionally biased region" description="Gly residues" evidence="3">
    <location>
        <begin position="292"/>
        <end position="324"/>
    </location>
</feature>
<sequence length="324" mass="33177">MAEEGSYDLYGDDEDYVKRESDPRDRSRSPERPDRFAPTGPRNGGPPFRPGGGPGMPPGGYTGPAFNPMFMGRGGPPGMGPMGPGMPPLPPGAIMNPAMLGMMNPMMMAAMMGAGGAGVGGMGGGPGGAGGPGPGAGRGSTTGGGYYNPASQLKTDSPGPMFRGSLSPVGPGGVRSKGLFVGELQWYTSDADMHSVVSAAGLSHTYVSKETTFFELKANGKSRGVAYLEFSDPESVIKMKEFLDRNEIHGRVPEVKYVPGTQQGNPFRIIPKDPKEMRAEALARGENPSESGSGGAMRRGGGAGGGQGRFQPYGRGGGGGGGGR</sequence>
<feature type="region of interest" description="Disordered" evidence="3">
    <location>
        <begin position="129"/>
        <end position="164"/>
    </location>
</feature>
<gene>
    <name evidence="5" type="ORF">M427DRAFT_34474</name>
</gene>
<feature type="compositionally biased region" description="Basic and acidic residues" evidence="3">
    <location>
        <begin position="16"/>
        <end position="35"/>
    </location>
</feature>
<dbReference type="OrthoDB" id="10065185at2759"/>
<dbReference type="PROSITE" id="PS50102">
    <property type="entry name" value="RRM"/>
    <property type="match status" value="1"/>
</dbReference>
<keyword evidence="6" id="KW-1185">Reference proteome</keyword>
<feature type="compositionally biased region" description="Acidic residues" evidence="3">
    <location>
        <begin position="1"/>
        <end position="15"/>
    </location>
</feature>
<dbReference type="InterPro" id="IPR035979">
    <property type="entry name" value="RBD_domain_sf"/>
</dbReference>
<dbReference type="GO" id="GO:0003723">
    <property type="term" value="F:RNA binding"/>
    <property type="evidence" value="ECO:0007669"/>
    <property type="project" value="UniProtKB-UniRule"/>
</dbReference>
<feature type="compositionally biased region" description="Gly residues" evidence="3">
    <location>
        <begin position="129"/>
        <end position="146"/>
    </location>
</feature>
<organism evidence="5 6">
    <name type="scientific">Gonapodya prolifera (strain JEL478)</name>
    <name type="common">Monoblepharis prolifera</name>
    <dbReference type="NCBI Taxonomy" id="1344416"/>
    <lineage>
        <taxon>Eukaryota</taxon>
        <taxon>Fungi</taxon>
        <taxon>Fungi incertae sedis</taxon>
        <taxon>Chytridiomycota</taxon>
        <taxon>Chytridiomycota incertae sedis</taxon>
        <taxon>Monoblepharidomycetes</taxon>
        <taxon>Monoblepharidales</taxon>
        <taxon>Gonapodyaceae</taxon>
        <taxon>Gonapodya</taxon>
    </lineage>
</organism>
<dbReference type="Pfam" id="PF00076">
    <property type="entry name" value="RRM_1"/>
    <property type="match status" value="1"/>
</dbReference>
<dbReference type="AlphaFoldDB" id="A0A139A821"/>
<dbReference type="SUPFAM" id="SSF54928">
    <property type="entry name" value="RNA-binding domain, RBD"/>
    <property type="match status" value="1"/>
</dbReference>
<dbReference type="InterPro" id="IPR034772">
    <property type="entry name" value="CPSF6/7"/>
</dbReference>
<feature type="domain" description="RRM" evidence="4">
    <location>
        <begin position="177"/>
        <end position="260"/>
    </location>
</feature>
<dbReference type="STRING" id="1344416.A0A139A821"/>
<evidence type="ECO:0000313" key="5">
    <source>
        <dbReference type="EMBL" id="KXS12854.1"/>
    </source>
</evidence>
<comment type="similarity">
    <text evidence="1">Belongs to the RRM CPSF6/7 family.</text>
</comment>
<proteinExistence type="inferred from homology"/>
<dbReference type="EMBL" id="KQ965784">
    <property type="protein sequence ID" value="KXS12854.1"/>
    <property type="molecule type" value="Genomic_DNA"/>
</dbReference>
<keyword evidence="2" id="KW-0694">RNA-binding</keyword>
<name>A0A139A821_GONPJ</name>
<feature type="region of interest" description="Disordered" evidence="3">
    <location>
        <begin position="1"/>
        <end position="84"/>
    </location>
</feature>
<reference evidence="5 6" key="1">
    <citation type="journal article" date="2015" name="Genome Biol. Evol.">
        <title>Phylogenomic analyses indicate that early fungi evolved digesting cell walls of algal ancestors of land plants.</title>
        <authorList>
            <person name="Chang Y."/>
            <person name="Wang S."/>
            <person name="Sekimoto S."/>
            <person name="Aerts A.L."/>
            <person name="Choi C."/>
            <person name="Clum A."/>
            <person name="LaButti K.M."/>
            <person name="Lindquist E.A."/>
            <person name="Yee Ngan C."/>
            <person name="Ohm R.A."/>
            <person name="Salamov A.A."/>
            <person name="Grigoriev I.V."/>
            <person name="Spatafora J.W."/>
            <person name="Berbee M.L."/>
        </authorList>
    </citation>
    <scope>NUCLEOTIDE SEQUENCE [LARGE SCALE GENOMIC DNA]</scope>
    <source>
        <strain evidence="5 6">JEL478</strain>
    </source>
</reference>
<dbReference type="GO" id="GO:0005634">
    <property type="term" value="C:nucleus"/>
    <property type="evidence" value="ECO:0007669"/>
    <property type="project" value="UniProtKB-SubCell"/>
</dbReference>
<evidence type="ECO:0000256" key="1">
    <source>
        <dbReference type="ARBA" id="ARBA00006265"/>
    </source>
</evidence>
<dbReference type="PANTHER" id="PTHR23204">
    <property type="entry name" value="CLEAVAGE AND POLYADENYLATION SPECIFIC FACTOR"/>
    <property type="match status" value="1"/>
</dbReference>
<dbReference type="Gene3D" id="3.30.70.330">
    <property type="match status" value="1"/>
</dbReference>